<name>A0A1V1PEI8_9BACT</name>
<keyword evidence="4" id="KW-0411">Iron-sulfur</keyword>
<evidence type="ECO:0000259" key="5">
    <source>
        <dbReference type="Pfam" id="PF02662"/>
    </source>
</evidence>
<keyword evidence="2" id="KW-0560">Oxidoreductase</keyword>
<dbReference type="Proteomes" id="UP000189670">
    <property type="component" value="Unassembled WGS sequence"/>
</dbReference>
<sequence length="138" mass="15337">MNDIKIVAFLCNWCTYTAADLAGTSRLKYEPEVRIIRLMCSSRIDPVFILKALMDGADGVLVGGCAPGDCHYSKGNYYARRKVAVAKKIAESMGINTERIRLSWIPASEGPLFAEVVNEFTEKIKELGDNPTKNEVYL</sequence>
<evidence type="ECO:0000256" key="1">
    <source>
        <dbReference type="ARBA" id="ARBA00022723"/>
    </source>
</evidence>
<evidence type="ECO:0000256" key="3">
    <source>
        <dbReference type="ARBA" id="ARBA00023004"/>
    </source>
</evidence>
<dbReference type="AlphaFoldDB" id="A0A1V1PEI8"/>
<keyword evidence="1" id="KW-0479">Metal-binding</keyword>
<proteinExistence type="predicted"/>
<evidence type="ECO:0000313" key="6">
    <source>
        <dbReference type="EMBL" id="ETR73085.1"/>
    </source>
</evidence>
<dbReference type="GO" id="GO:0051536">
    <property type="term" value="F:iron-sulfur cluster binding"/>
    <property type="evidence" value="ECO:0007669"/>
    <property type="project" value="UniProtKB-KW"/>
</dbReference>
<dbReference type="Pfam" id="PF02662">
    <property type="entry name" value="FlpD"/>
    <property type="match status" value="1"/>
</dbReference>
<evidence type="ECO:0000313" key="7">
    <source>
        <dbReference type="Proteomes" id="UP000189670"/>
    </source>
</evidence>
<dbReference type="GO" id="GO:0046872">
    <property type="term" value="F:metal ion binding"/>
    <property type="evidence" value="ECO:0007669"/>
    <property type="project" value="UniProtKB-KW"/>
</dbReference>
<dbReference type="InterPro" id="IPR003813">
    <property type="entry name" value="MvhD/FlpD"/>
</dbReference>
<organism evidence="6 7">
    <name type="scientific">Candidatus Magnetoglobus multicellularis str. Araruama</name>
    <dbReference type="NCBI Taxonomy" id="890399"/>
    <lineage>
        <taxon>Bacteria</taxon>
        <taxon>Pseudomonadati</taxon>
        <taxon>Thermodesulfobacteriota</taxon>
        <taxon>Desulfobacteria</taxon>
        <taxon>Desulfobacterales</taxon>
        <taxon>Desulfobacteraceae</taxon>
        <taxon>Candidatus Magnetoglobus</taxon>
    </lineage>
</organism>
<evidence type="ECO:0000256" key="4">
    <source>
        <dbReference type="ARBA" id="ARBA00023014"/>
    </source>
</evidence>
<comment type="caution">
    <text evidence="6">The sequence shown here is derived from an EMBL/GenBank/DDBJ whole genome shotgun (WGS) entry which is preliminary data.</text>
</comment>
<feature type="domain" description="F420-non-reducing hydrogenase iron-sulfur subunit D" evidence="5">
    <location>
        <begin position="6"/>
        <end position="128"/>
    </location>
</feature>
<reference evidence="7" key="1">
    <citation type="submission" date="2012-11" db="EMBL/GenBank/DDBJ databases">
        <authorList>
            <person name="Lucero-Rivera Y.E."/>
            <person name="Tovar-Ramirez D."/>
        </authorList>
    </citation>
    <scope>NUCLEOTIDE SEQUENCE [LARGE SCALE GENOMIC DNA]</scope>
    <source>
        <strain evidence="7">Araruama</strain>
    </source>
</reference>
<protein>
    <submittedName>
        <fullName evidence="6">F420-non-reducing hydrogenase iron-sulfur subunit D</fullName>
    </submittedName>
</protein>
<evidence type="ECO:0000256" key="2">
    <source>
        <dbReference type="ARBA" id="ARBA00023002"/>
    </source>
</evidence>
<accession>A0A1V1PEI8</accession>
<dbReference type="GO" id="GO:0016491">
    <property type="term" value="F:oxidoreductase activity"/>
    <property type="evidence" value="ECO:0007669"/>
    <property type="project" value="UniProtKB-KW"/>
</dbReference>
<dbReference type="EMBL" id="ATBP01000089">
    <property type="protein sequence ID" value="ETR73085.1"/>
    <property type="molecule type" value="Genomic_DNA"/>
</dbReference>
<keyword evidence="3" id="KW-0408">Iron</keyword>
<gene>
    <name evidence="6" type="ORF">OMM_07157</name>
</gene>